<dbReference type="PRINTS" id="PR00105">
    <property type="entry name" value="C5METTRFRASE"/>
</dbReference>
<dbReference type="GeneID" id="110987477"/>
<comment type="similarity">
    <text evidence="7">Belongs to the class I-like SAM-binding methyltransferase superfamily. C5-methyltransferase family.</text>
</comment>
<dbReference type="GO" id="GO:0008168">
    <property type="term" value="F:methyltransferase activity"/>
    <property type="evidence" value="ECO:0007669"/>
    <property type="project" value="UniProtKB-KW"/>
</dbReference>
<dbReference type="PROSITE" id="PS51679">
    <property type="entry name" value="SAM_MT_C5"/>
    <property type="match status" value="1"/>
</dbReference>
<evidence type="ECO:0000256" key="7">
    <source>
        <dbReference type="PROSITE-ProRule" id="PRU01016"/>
    </source>
</evidence>
<feature type="active site" evidence="7">
    <location>
        <position position="87"/>
    </location>
</feature>
<dbReference type="Proteomes" id="UP000694845">
    <property type="component" value="Unplaced"/>
</dbReference>
<evidence type="ECO:0000256" key="5">
    <source>
        <dbReference type="ARBA" id="ARBA00039681"/>
    </source>
</evidence>
<dbReference type="EC" id="2.1.1.204" evidence="4"/>
<dbReference type="InterPro" id="IPR031303">
    <property type="entry name" value="C5_meth_CS"/>
</dbReference>
<dbReference type="KEGG" id="aplc:110987477"/>
<dbReference type="AlphaFoldDB" id="A0A8B7ZLZ7"/>
<evidence type="ECO:0000256" key="6">
    <source>
        <dbReference type="ARBA" id="ARBA00042810"/>
    </source>
</evidence>
<keyword evidence="1 7" id="KW-0489">Methyltransferase</keyword>
<dbReference type="PANTHER" id="PTHR46098:SF1">
    <property type="entry name" value="TRNA (CYTOSINE(38)-C(5))-METHYLTRANSFERASE"/>
    <property type="match status" value="1"/>
</dbReference>
<dbReference type="RefSeq" id="XP_022105920.1">
    <property type="nucleotide sequence ID" value="XM_022250228.1"/>
</dbReference>
<reference evidence="9" key="1">
    <citation type="submission" date="2025-08" db="UniProtKB">
        <authorList>
            <consortium name="RefSeq"/>
        </authorList>
    </citation>
    <scope>IDENTIFICATION</scope>
</reference>
<dbReference type="Gene3D" id="3.40.50.150">
    <property type="entry name" value="Vaccinia Virus protein VP39"/>
    <property type="match status" value="1"/>
</dbReference>
<protein>
    <recommendedName>
        <fullName evidence="5">tRNA (cytosine(38)-C(5))-methyltransferase</fullName>
        <ecNumber evidence="4">2.1.1.204</ecNumber>
    </recommendedName>
    <alternativeName>
        <fullName evidence="6">DNA (cytosine-5)-methyltransferase-like protein 2</fullName>
    </alternativeName>
</protein>
<dbReference type="PROSITE" id="PS00095">
    <property type="entry name" value="C5_MTASE_2"/>
    <property type="match status" value="1"/>
</dbReference>
<dbReference type="OrthoDB" id="414133at2759"/>
<name>A0A8B7ZLZ7_ACAPL</name>
<accession>A0A8B7ZLZ7</accession>
<dbReference type="InterPro" id="IPR029063">
    <property type="entry name" value="SAM-dependent_MTases_sf"/>
</dbReference>
<sequence>MMAAPKTTLRVIRVMEFYSGIGGMHFAVKESHLDATVIAAVDINDVANKVYKFNFPHTNLMQRNIQSITVEEFNELDADIFLVSPPCQPFTRVGLKGDLQDPRTQSFLHLLQTLPRLARMPSYILVENVQGFEGSNTRAQLVKILENCCYDHQEFLLSPTHFGIPNQRLRYFLVAKRRPLVFSPALISTREHQVLREQRVNSAMPHDPNCLKTESAAPKGVAVTADSESELLVDDLERVPIGYSQDDSEAKPRTSKLHVHETSLACCNEGSNPNVVTDQTEDTQSGDYMKESVAVYNYIVTGENAGHDNVHSNCICCSKAESRAGEVSVLSNCLRKDLPKGYSPSAYESSSEKFSDGGVMDEPCRCTASRSRSSTQNHEPTVCDPLSALKKPCKEGLPVSGKKVGDYLENLPEDEVKQLLLLDVLLKRFARIMDVVVATDSHTRCFTKAYGHYVEGTGSLLQMNNTTQGRPLLKNCSKEIEGITEEYLEQLRRLRIRYFTSREIANLHHFPADFDFPVELTRRQRYRCLGNSLNVHVVSVLLRYMVTECAQ</sequence>
<evidence type="ECO:0000256" key="4">
    <source>
        <dbReference type="ARBA" id="ARBA00039081"/>
    </source>
</evidence>
<dbReference type="PANTHER" id="PTHR46098">
    <property type="entry name" value="TRNA (CYTOSINE(38)-C(5))-METHYLTRANSFERASE"/>
    <property type="match status" value="1"/>
</dbReference>
<evidence type="ECO:0000256" key="2">
    <source>
        <dbReference type="ARBA" id="ARBA00022679"/>
    </source>
</evidence>
<dbReference type="InterPro" id="IPR001525">
    <property type="entry name" value="C5_MeTfrase"/>
</dbReference>
<dbReference type="InterPro" id="IPR050750">
    <property type="entry name" value="C5-MTase"/>
</dbReference>
<gene>
    <name evidence="9" type="primary">LOC110987477</name>
</gene>
<evidence type="ECO:0000256" key="3">
    <source>
        <dbReference type="ARBA" id="ARBA00022691"/>
    </source>
</evidence>
<dbReference type="GO" id="GO:0032259">
    <property type="term" value="P:methylation"/>
    <property type="evidence" value="ECO:0007669"/>
    <property type="project" value="UniProtKB-KW"/>
</dbReference>
<dbReference type="GO" id="GO:0005634">
    <property type="term" value="C:nucleus"/>
    <property type="evidence" value="ECO:0007669"/>
    <property type="project" value="TreeGrafter"/>
</dbReference>
<organism evidence="8 9">
    <name type="scientific">Acanthaster planci</name>
    <name type="common">Crown-of-thorns starfish</name>
    <dbReference type="NCBI Taxonomy" id="133434"/>
    <lineage>
        <taxon>Eukaryota</taxon>
        <taxon>Metazoa</taxon>
        <taxon>Echinodermata</taxon>
        <taxon>Eleutherozoa</taxon>
        <taxon>Asterozoa</taxon>
        <taxon>Asteroidea</taxon>
        <taxon>Valvatacea</taxon>
        <taxon>Valvatida</taxon>
        <taxon>Acanthasteridae</taxon>
        <taxon>Acanthaster</taxon>
    </lineage>
</organism>
<keyword evidence="8" id="KW-1185">Reference proteome</keyword>
<keyword evidence="2 7" id="KW-0808">Transferase</keyword>
<dbReference type="SUPFAM" id="SSF53335">
    <property type="entry name" value="S-adenosyl-L-methionine-dependent methyltransferases"/>
    <property type="match status" value="1"/>
</dbReference>
<evidence type="ECO:0000313" key="8">
    <source>
        <dbReference type="Proteomes" id="UP000694845"/>
    </source>
</evidence>
<dbReference type="Pfam" id="PF00145">
    <property type="entry name" value="DNA_methylase"/>
    <property type="match status" value="2"/>
</dbReference>
<dbReference type="Gene3D" id="3.90.120.10">
    <property type="entry name" value="DNA Methylase, subunit A, domain 2"/>
    <property type="match status" value="1"/>
</dbReference>
<evidence type="ECO:0000256" key="1">
    <source>
        <dbReference type="ARBA" id="ARBA00022603"/>
    </source>
</evidence>
<proteinExistence type="inferred from homology"/>
<keyword evidence="3 7" id="KW-0949">S-adenosyl-L-methionine</keyword>
<evidence type="ECO:0000313" key="9">
    <source>
        <dbReference type="RefSeq" id="XP_022105920.1"/>
    </source>
</evidence>